<dbReference type="Proteomes" id="UP000648075">
    <property type="component" value="Unassembled WGS sequence"/>
</dbReference>
<accession>A0A918P7T3</accession>
<dbReference type="InterPro" id="IPR011008">
    <property type="entry name" value="Dimeric_a/b-barrel"/>
</dbReference>
<comment type="caution">
    <text evidence="2">The sequence shown here is derived from an EMBL/GenBank/DDBJ whole genome shotgun (WGS) entry which is preliminary data.</text>
</comment>
<name>A0A918P7T3_9SPHN</name>
<reference evidence="2" key="1">
    <citation type="journal article" date="2014" name="Int. J. Syst. Evol. Microbiol.">
        <title>Complete genome sequence of Corynebacterium casei LMG S-19264T (=DSM 44701T), isolated from a smear-ripened cheese.</title>
        <authorList>
            <consortium name="US DOE Joint Genome Institute (JGI-PGF)"/>
            <person name="Walter F."/>
            <person name="Albersmeier A."/>
            <person name="Kalinowski J."/>
            <person name="Ruckert C."/>
        </authorList>
    </citation>
    <scope>NUCLEOTIDE SEQUENCE</scope>
    <source>
        <strain evidence="2">KCTC 32255</strain>
    </source>
</reference>
<dbReference type="Gene3D" id="3.30.70.100">
    <property type="match status" value="1"/>
</dbReference>
<evidence type="ECO:0000259" key="1">
    <source>
        <dbReference type="Pfam" id="PF07110"/>
    </source>
</evidence>
<evidence type="ECO:0000313" key="2">
    <source>
        <dbReference type="EMBL" id="GGY90181.1"/>
    </source>
</evidence>
<organism evidence="2 3">
    <name type="scientific">Novosphingobium colocasiae</name>
    <dbReference type="NCBI Taxonomy" id="1256513"/>
    <lineage>
        <taxon>Bacteria</taxon>
        <taxon>Pseudomonadati</taxon>
        <taxon>Pseudomonadota</taxon>
        <taxon>Alphaproteobacteria</taxon>
        <taxon>Sphingomonadales</taxon>
        <taxon>Sphingomonadaceae</taxon>
        <taxon>Novosphingobium</taxon>
    </lineage>
</organism>
<sequence>MIKMVVEVWKKPEMTDEQFRERWLVEHGALVRKHAKAMGFVRYIQSHKRVSPEIEAFGEGRGWKRPPDGLTEVWWESEEAMQAAFATPEGQEASRLLQADEEQFIDPPKISAFLADEEVIFDYTAA</sequence>
<dbReference type="InterPro" id="IPR009799">
    <property type="entry name" value="EthD_dom"/>
</dbReference>
<keyword evidence="3" id="KW-1185">Reference proteome</keyword>
<protein>
    <recommendedName>
        <fullName evidence="1">EthD domain-containing protein</fullName>
    </recommendedName>
</protein>
<dbReference type="AlphaFoldDB" id="A0A918P7T3"/>
<evidence type="ECO:0000313" key="3">
    <source>
        <dbReference type="Proteomes" id="UP000648075"/>
    </source>
</evidence>
<dbReference type="Pfam" id="PF07110">
    <property type="entry name" value="EthD"/>
    <property type="match status" value="1"/>
</dbReference>
<reference evidence="2" key="2">
    <citation type="submission" date="2020-09" db="EMBL/GenBank/DDBJ databases">
        <authorList>
            <person name="Sun Q."/>
            <person name="Kim S."/>
        </authorList>
    </citation>
    <scope>NUCLEOTIDE SEQUENCE</scope>
    <source>
        <strain evidence="2">KCTC 32255</strain>
    </source>
</reference>
<proteinExistence type="predicted"/>
<feature type="domain" description="EthD" evidence="1">
    <location>
        <begin position="11"/>
        <end position="107"/>
    </location>
</feature>
<dbReference type="EMBL" id="BMZA01000001">
    <property type="protein sequence ID" value="GGY90181.1"/>
    <property type="molecule type" value="Genomic_DNA"/>
</dbReference>
<dbReference type="GO" id="GO:0016491">
    <property type="term" value="F:oxidoreductase activity"/>
    <property type="evidence" value="ECO:0007669"/>
    <property type="project" value="InterPro"/>
</dbReference>
<dbReference type="RefSeq" id="WP_189619145.1">
    <property type="nucleotide sequence ID" value="NZ_BMZA01000001.1"/>
</dbReference>
<gene>
    <name evidence="2" type="ORF">GCM10011614_01070</name>
</gene>
<dbReference type="SUPFAM" id="SSF54909">
    <property type="entry name" value="Dimeric alpha+beta barrel"/>
    <property type="match status" value="1"/>
</dbReference>